<feature type="transmembrane region" description="Helical" evidence="2">
    <location>
        <begin position="98"/>
        <end position="120"/>
    </location>
</feature>
<feature type="transmembrane region" description="Helical" evidence="2">
    <location>
        <begin position="21"/>
        <end position="46"/>
    </location>
</feature>
<dbReference type="AlphaFoldDB" id="A0A179B3X8"/>
<reference evidence="3 4" key="1">
    <citation type="submission" date="2016-04" db="EMBL/GenBank/DDBJ databases">
        <title>Peptidophaga gingivicola gen. nov., sp. nov., isolated from human subgingival plaque.</title>
        <authorList>
            <person name="Beall C.J."/>
            <person name="Mokrzan E.M."/>
            <person name="Griffen A.L."/>
            <person name="Leys E.J."/>
        </authorList>
    </citation>
    <scope>NUCLEOTIDE SEQUENCE [LARGE SCALE GENOMIC DNA]</scope>
    <source>
        <strain evidence="3 4">BA112</strain>
    </source>
</reference>
<evidence type="ECO:0000256" key="2">
    <source>
        <dbReference type="SAM" id="Phobius"/>
    </source>
</evidence>
<keyword evidence="2" id="KW-0472">Membrane</keyword>
<evidence type="ECO:0000313" key="4">
    <source>
        <dbReference type="Proteomes" id="UP000078368"/>
    </source>
</evidence>
<accession>A0A179B3X8</accession>
<dbReference type="Proteomes" id="UP000078368">
    <property type="component" value="Unassembled WGS sequence"/>
</dbReference>
<comment type="caution">
    <text evidence="3">The sequence shown here is derived from an EMBL/GenBank/DDBJ whole genome shotgun (WGS) entry which is preliminary data.</text>
</comment>
<keyword evidence="2" id="KW-0812">Transmembrane</keyword>
<feature type="compositionally biased region" description="Polar residues" evidence="1">
    <location>
        <begin position="144"/>
        <end position="157"/>
    </location>
</feature>
<name>A0A179B3X8_9ACTO</name>
<proteinExistence type="predicted"/>
<gene>
    <name evidence="3" type="ORF">A4H34_04475</name>
</gene>
<keyword evidence="4" id="KW-1185">Reference proteome</keyword>
<dbReference type="STRING" id="1823756.A4H34_04475"/>
<dbReference type="RefSeq" id="WP_064231223.1">
    <property type="nucleotide sequence ID" value="NZ_LVZK01000001.1"/>
</dbReference>
<keyword evidence="2" id="KW-1133">Transmembrane helix</keyword>
<feature type="region of interest" description="Disordered" evidence="1">
    <location>
        <begin position="127"/>
        <end position="157"/>
    </location>
</feature>
<protein>
    <recommendedName>
        <fullName evidence="5">Transmembrane protein</fullName>
    </recommendedName>
</protein>
<sequence length="157" mass="17439">MTEKQEKELREQQPSWTARRIRALSVAGVFILVGAAVSGGVAIFTWQYKDLCPEGGECKTLVWRPGLLFLGIYALACAAITLWKMIRATRNREVRQLRTALALLAVTFSLILAVWGTLLIDNSSHKRHEYRPSSDDPCEVYDCNPSSATPPTEGSSK</sequence>
<evidence type="ECO:0000256" key="1">
    <source>
        <dbReference type="SAM" id="MobiDB-lite"/>
    </source>
</evidence>
<dbReference type="EMBL" id="LVZK01000001">
    <property type="protein sequence ID" value="OAP86406.1"/>
    <property type="molecule type" value="Genomic_DNA"/>
</dbReference>
<evidence type="ECO:0008006" key="5">
    <source>
        <dbReference type="Google" id="ProtNLM"/>
    </source>
</evidence>
<dbReference type="OrthoDB" id="9785285at2"/>
<evidence type="ECO:0000313" key="3">
    <source>
        <dbReference type="EMBL" id="OAP86406.1"/>
    </source>
</evidence>
<organism evidence="3 4">
    <name type="scientific">Peptidiphaga gingivicola</name>
    <dbReference type="NCBI Taxonomy" id="2741497"/>
    <lineage>
        <taxon>Bacteria</taxon>
        <taxon>Bacillati</taxon>
        <taxon>Actinomycetota</taxon>
        <taxon>Actinomycetes</taxon>
        <taxon>Actinomycetales</taxon>
        <taxon>Actinomycetaceae</taxon>
        <taxon>Peptidiphaga</taxon>
    </lineage>
</organism>
<feature type="transmembrane region" description="Helical" evidence="2">
    <location>
        <begin position="66"/>
        <end position="86"/>
    </location>
</feature>